<evidence type="ECO:0000313" key="4">
    <source>
        <dbReference type="Proteomes" id="UP000296049"/>
    </source>
</evidence>
<keyword evidence="2" id="KW-0812">Transmembrane</keyword>
<organism evidence="3 4">
    <name type="scientific">Anas platyrhynchos</name>
    <name type="common">Mallard</name>
    <name type="synonym">Anas boschas</name>
    <dbReference type="NCBI Taxonomy" id="8839"/>
    <lineage>
        <taxon>Eukaryota</taxon>
        <taxon>Metazoa</taxon>
        <taxon>Chordata</taxon>
        <taxon>Craniata</taxon>
        <taxon>Vertebrata</taxon>
        <taxon>Euteleostomi</taxon>
        <taxon>Archelosauria</taxon>
        <taxon>Archosauria</taxon>
        <taxon>Dinosauria</taxon>
        <taxon>Saurischia</taxon>
        <taxon>Theropoda</taxon>
        <taxon>Coelurosauria</taxon>
        <taxon>Aves</taxon>
        <taxon>Neognathae</taxon>
        <taxon>Galloanserae</taxon>
        <taxon>Anseriformes</taxon>
        <taxon>Anatidae</taxon>
        <taxon>Anatinae</taxon>
        <taxon>Anas</taxon>
    </lineage>
</organism>
<keyword evidence="2" id="KW-1133">Transmembrane helix</keyword>
<keyword evidence="4" id="KW-1185">Reference proteome</keyword>
<keyword evidence="2" id="KW-0472">Membrane</keyword>
<proteinExistence type="predicted"/>
<dbReference type="AlphaFoldDB" id="R0LZW7"/>
<evidence type="ECO:0000313" key="3">
    <source>
        <dbReference type="EMBL" id="EOB05988.1"/>
    </source>
</evidence>
<evidence type="ECO:0000256" key="1">
    <source>
        <dbReference type="SAM" id="MobiDB-lite"/>
    </source>
</evidence>
<reference evidence="4" key="1">
    <citation type="journal article" date="2013" name="Nat. Genet.">
        <title>The duck genome and transcriptome provide insight into an avian influenza virus reservoir species.</title>
        <authorList>
            <person name="Huang Y."/>
            <person name="Li Y."/>
            <person name="Burt D.W."/>
            <person name="Chen H."/>
            <person name="Zhang Y."/>
            <person name="Qian W."/>
            <person name="Kim H."/>
            <person name="Gan S."/>
            <person name="Zhao Y."/>
            <person name="Li J."/>
            <person name="Yi K."/>
            <person name="Feng H."/>
            <person name="Zhu P."/>
            <person name="Li B."/>
            <person name="Liu Q."/>
            <person name="Fairley S."/>
            <person name="Magor K.E."/>
            <person name="Du Z."/>
            <person name="Hu X."/>
            <person name="Goodman L."/>
            <person name="Tafer H."/>
            <person name="Vignal A."/>
            <person name="Lee T."/>
            <person name="Kim K.W."/>
            <person name="Sheng Z."/>
            <person name="An Y."/>
            <person name="Searle S."/>
            <person name="Herrero J."/>
            <person name="Groenen M.A."/>
            <person name="Crooijmans R.P."/>
            <person name="Faraut T."/>
            <person name="Cai Q."/>
            <person name="Webster R.G."/>
            <person name="Aldridge J.R."/>
            <person name="Warren W.C."/>
            <person name="Bartschat S."/>
            <person name="Kehr S."/>
            <person name="Marz M."/>
            <person name="Stadler P.F."/>
            <person name="Smith J."/>
            <person name="Kraus R.H."/>
            <person name="Zhao Y."/>
            <person name="Ren L."/>
            <person name="Fei J."/>
            <person name="Morisson M."/>
            <person name="Kaiser P."/>
            <person name="Griffin D.K."/>
            <person name="Rao M."/>
            <person name="Pitel F."/>
            <person name="Wang J."/>
            <person name="Li N."/>
        </authorList>
    </citation>
    <scope>NUCLEOTIDE SEQUENCE [LARGE SCALE GENOMIC DNA]</scope>
</reference>
<dbReference type="Proteomes" id="UP000296049">
    <property type="component" value="Unassembled WGS sequence"/>
</dbReference>
<name>R0LZW7_ANAPL</name>
<evidence type="ECO:0000256" key="2">
    <source>
        <dbReference type="SAM" id="Phobius"/>
    </source>
</evidence>
<accession>R0LZW7</accession>
<dbReference type="EMBL" id="KB742651">
    <property type="protein sequence ID" value="EOB05988.1"/>
    <property type="molecule type" value="Genomic_DNA"/>
</dbReference>
<feature type="region of interest" description="Disordered" evidence="1">
    <location>
        <begin position="1"/>
        <end position="36"/>
    </location>
</feature>
<protein>
    <submittedName>
        <fullName evidence="3">Uncharacterized protein</fullName>
    </submittedName>
</protein>
<gene>
    <name evidence="3" type="ORF">Anapl_00610</name>
</gene>
<sequence>MQEGVKGSKILPGASTGLGHELTTPPVPSVPCAGDRDLPTAPAGSAELQEQRCSKGGAVLGCSWLSCFGLGTILCCLPGFAVAAARRVWMAAALQQLENLKHEQMDFVPHSLERARAELPAILALVWWLLPLFQVLEPSSHSRLLKSSQTLPRGG</sequence>
<feature type="transmembrane region" description="Helical" evidence="2">
    <location>
        <begin position="58"/>
        <end position="81"/>
    </location>
</feature>